<sequence>MKGLGTSEKAWERMREVMECSPCNS</sequence>
<reference evidence="1" key="1">
    <citation type="submission" date="2014-09" db="EMBL/GenBank/DDBJ databases">
        <authorList>
            <person name="Magalhaes I.L.F."/>
            <person name="Oliveira U."/>
            <person name="Santos F.R."/>
            <person name="Vidigal T.H.D.A."/>
            <person name="Brescovit A.D."/>
            <person name="Santos A.J."/>
        </authorList>
    </citation>
    <scope>NUCLEOTIDE SEQUENCE</scope>
    <source>
        <tissue evidence="1">Shoot tissue taken approximately 20 cm above the soil surface</tissue>
    </source>
</reference>
<accession>A0A0A9C0F8</accession>
<protein>
    <submittedName>
        <fullName evidence="1">Uncharacterized protein</fullName>
    </submittedName>
</protein>
<evidence type="ECO:0000313" key="1">
    <source>
        <dbReference type="EMBL" id="JAD69036.1"/>
    </source>
</evidence>
<organism evidence="1">
    <name type="scientific">Arundo donax</name>
    <name type="common">Giant reed</name>
    <name type="synonym">Donax arundinaceus</name>
    <dbReference type="NCBI Taxonomy" id="35708"/>
    <lineage>
        <taxon>Eukaryota</taxon>
        <taxon>Viridiplantae</taxon>
        <taxon>Streptophyta</taxon>
        <taxon>Embryophyta</taxon>
        <taxon>Tracheophyta</taxon>
        <taxon>Spermatophyta</taxon>
        <taxon>Magnoliopsida</taxon>
        <taxon>Liliopsida</taxon>
        <taxon>Poales</taxon>
        <taxon>Poaceae</taxon>
        <taxon>PACMAD clade</taxon>
        <taxon>Arundinoideae</taxon>
        <taxon>Arundineae</taxon>
        <taxon>Arundo</taxon>
    </lineage>
</organism>
<proteinExistence type="predicted"/>
<reference evidence="1" key="2">
    <citation type="journal article" date="2015" name="Data Brief">
        <title>Shoot transcriptome of the giant reed, Arundo donax.</title>
        <authorList>
            <person name="Barrero R.A."/>
            <person name="Guerrero F.D."/>
            <person name="Moolhuijzen P."/>
            <person name="Goolsby J.A."/>
            <person name="Tidwell J."/>
            <person name="Bellgard S.E."/>
            <person name="Bellgard M.I."/>
        </authorList>
    </citation>
    <scope>NUCLEOTIDE SEQUENCE</scope>
    <source>
        <tissue evidence="1">Shoot tissue taken approximately 20 cm above the soil surface</tissue>
    </source>
</reference>
<dbReference type="EMBL" id="GBRH01228859">
    <property type="protein sequence ID" value="JAD69036.1"/>
    <property type="molecule type" value="Transcribed_RNA"/>
</dbReference>
<dbReference type="AlphaFoldDB" id="A0A0A9C0F8"/>
<name>A0A0A9C0F8_ARUDO</name>